<dbReference type="PROSITE" id="PS00108">
    <property type="entry name" value="PROTEIN_KINASE_ST"/>
    <property type="match status" value="1"/>
</dbReference>
<keyword evidence="4 7" id="KW-0547">Nucleotide-binding</keyword>
<dbReference type="GO" id="GO:0004674">
    <property type="term" value="F:protein serine/threonine kinase activity"/>
    <property type="evidence" value="ECO:0007669"/>
    <property type="project" value="UniProtKB-KW"/>
</dbReference>
<keyword evidence="10" id="KW-1185">Reference proteome</keyword>
<dbReference type="InterPro" id="IPR017441">
    <property type="entry name" value="Protein_kinase_ATP_BS"/>
</dbReference>
<protein>
    <recommendedName>
        <fullName evidence="1">non-specific serine/threonine protein kinase</fullName>
        <ecNumber evidence="1">2.7.11.1</ecNumber>
    </recommendedName>
</protein>
<dbReference type="CDD" id="cd14014">
    <property type="entry name" value="STKc_PknB_like"/>
    <property type="match status" value="1"/>
</dbReference>
<dbReference type="InterPro" id="IPR008271">
    <property type="entry name" value="Ser/Thr_kinase_AS"/>
</dbReference>
<evidence type="ECO:0000256" key="7">
    <source>
        <dbReference type="PROSITE-ProRule" id="PRU10141"/>
    </source>
</evidence>
<dbReference type="InterPro" id="IPR011009">
    <property type="entry name" value="Kinase-like_dom_sf"/>
</dbReference>
<name>A0ABX2JR22_9MYCO</name>
<evidence type="ECO:0000313" key="10">
    <source>
        <dbReference type="Proteomes" id="UP000708347"/>
    </source>
</evidence>
<evidence type="ECO:0000259" key="8">
    <source>
        <dbReference type="PROSITE" id="PS50011"/>
    </source>
</evidence>
<dbReference type="Gene3D" id="3.30.200.20">
    <property type="entry name" value="Phosphorylase Kinase, domain 1"/>
    <property type="match status" value="1"/>
</dbReference>
<dbReference type="SMART" id="SM00220">
    <property type="entry name" value="S_TKc"/>
    <property type="match status" value="1"/>
</dbReference>
<evidence type="ECO:0000256" key="4">
    <source>
        <dbReference type="ARBA" id="ARBA00022741"/>
    </source>
</evidence>
<reference evidence="9 10" key="1">
    <citation type="submission" date="2019-05" db="EMBL/GenBank/DDBJ databases">
        <title>Mycolicibacterium sphagni ENV482 genome assembly.</title>
        <authorList>
            <person name="Chen W."/>
            <person name="Faulkner N.W."/>
            <person name="Hyman M.R."/>
        </authorList>
    </citation>
    <scope>NUCLEOTIDE SEQUENCE [LARGE SCALE GENOMIC DNA]</scope>
    <source>
        <strain evidence="9 10">ENV482</strain>
    </source>
</reference>
<dbReference type="EMBL" id="VBSB01000005">
    <property type="protein sequence ID" value="NTY59905.1"/>
    <property type="molecule type" value="Genomic_DNA"/>
</dbReference>
<evidence type="ECO:0000256" key="1">
    <source>
        <dbReference type="ARBA" id="ARBA00012513"/>
    </source>
</evidence>
<keyword evidence="3" id="KW-0808">Transferase</keyword>
<dbReference type="PANTHER" id="PTHR43289">
    <property type="entry name" value="MITOGEN-ACTIVATED PROTEIN KINASE KINASE KINASE 20-RELATED"/>
    <property type="match status" value="1"/>
</dbReference>
<evidence type="ECO:0000256" key="3">
    <source>
        <dbReference type="ARBA" id="ARBA00022679"/>
    </source>
</evidence>
<dbReference type="InterPro" id="IPR000719">
    <property type="entry name" value="Prot_kinase_dom"/>
</dbReference>
<organism evidence="9 10">
    <name type="scientific">Mycolicibacterium sphagni</name>
    <dbReference type="NCBI Taxonomy" id="1786"/>
    <lineage>
        <taxon>Bacteria</taxon>
        <taxon>Bacillati</taxon>
        <taxon>Actinomycetota</taxon>
        <taxon>Actinomycetes</taxon>
        <taxon>Mycobacteriales</taxon>
        <taxon>Mycobacteriaceae</taxon>
        <taxon>Mycolicibacterium</taxon>
    </lineage>
</organism>
<dbReference type="PROSITE" id="PS50011">
    <property type="entry name" value="PROTEIN_KINASE_DOM"/>
    <property type="match status" value="1"/>
</dbReference>
<dbReference type="PANTHER" id="PTHR43289:SF6">
    <property type="entry name" value="SERINE_THREONINE-PROTEIN KINASE NEKL-3"/>
    <property type="match status" value="1"/>
</dbReference>
<accession>A0ABX2JR22</accession>
<dbReference type="PROSITE" id="PS00107">
    <property type="entry name" value="PROTEIN_KINASE_ATP"/>
    <property type="match status" value="1"/>
</dbReference>
<sequence length="279" mass="29842">MRCRCPPGGPLSKWRRSFRSSCRRSRTVDPTPASVGGYLIRSVLGTGGTGTVYLARHAGGLVAVKVLDVECPAPLVHPHIVPVYDHGATIDGKHWLAMQYVAGGDADSELRAGRMSPARAVRIVAGVAEALDFAHSQGVLHGDVKPSNFLLDKDDWALLTDFGVLPFVRSGTVLTSAAYASPEMLLGNEIDGRADVYSLGCSLFRLLTGKPPFFDVGSKGAVVQAHLRRAAPQATSFAPWLPTAMDDVVTRAMAKDPHERYQSARELALAATRALATSR</sequence>
<evidence type="ECO:0000256" key="2">
    <source>
        <dbReference type="ARBA" id="ARBA00022527"/>
    </source>
</evidence>
<dbReference type="Gene3D" id="1.10.510.10">
    <property type="entry name" value="Transferase(Phosphotransferase) domain 1"/>
    <property type="match status" value="1"/>
</dbReference>
<feature type="domain" description="Protein kinase" evidence="8">
    <location>
        <begin position="38"/>
        <end position="275"/>
    </location>
</feature>
<evidence type="ECO:0000313" key="9">
    <source>
        <dbReference type="EMBL" id="NTY59905.1"/>
    </source>
</evidence>
<comment type="caution">
    <text evidence="9">The sequence shown here is derived from an EMBL/GenBank/DDBJ whole genome shotgun (WGS) entry which is preliminary data.</text>
</comment>
<dbReference type="EC" id="2.7.11.1" evidence="1"/>
<feature type="binding site" evidence="7">
    <location>
        <position position="65"/>
    </location>
    <ligand>
        <name>ATP</name>
        <dbReference type="ChEBI" id="CHEBI:30616"/>
    </ligand>
</feature>
<dbReference type="SUPFAM" id="SSF56112">
    <property type="entry name" value="Protein kinase-like (PK-like)"/>
    <property type="match status" value="1"/>
</dbReference>
<dbReference type="Pfam" id="PF00069">
    <property type="entry name" value="Pkinase"/>
    <property type="match status" value="1"/>
</dbReference>
<keyword evidence="2 9" id="KW-0723">Serine/threonine-protein kinase</keyword>
<gene>
    <name evidence="9" type="ORF">FEG63_10125</name>
</gene>
<proteinExistence type="predicted"/>
<dbReference type="Proteomes" id="UP000708347">
    <property type="component" value="Unassembled WGS sequence"/>
</dbReference>
<evidence type="ECO:0000256" key="5">
    <source>
        <dbReference type="ARBA" id="ARBA00022777"/>
    </source>
</evidence>
<evidence type="ECO:0000256" key="6">
    <source>
        <dbReference type="ARBA" id="ARBA00022840"/>
    </source>
</evidence>
<keyword evidence="6 7" id="KW-0067">ATP-binding</keyword>
<keyword evidence="5 9" id="KW-0418">Kinase</keyword>